<dbReference type="Pfam" id="PF21530">
    <property type="entry name" value="Pif1_2B_dom"/>
    <property type="match status" value="1"/>
</dbReference>
<keyword evidence="3" id="KW-1185">Reference proteome</keyword>
<evidence type="ECO:0000313" key="2">
    <source>
        <dbReference type="EMBL" id="PIA29310.1"/>
    </source>
</evidence>
<dbReference type="GO" id="GO:0006260">
    <property type="term" value="P:DNA replication"/>
    <property type="evidence" value="ECO:0007669"/>
    <property type="project" value="TreeGrafter"/>
</dbReference>
<dbReference type="AlphaFoldDB" id="A0A2G5CDH2"/>
<dbReference type="OrthoDB" id="1930718at2759"/>
<dbReference type="Proteomes" id="UP000230069">
    <property type="component" value="Unassembled WGS sequence"/>
</dbReference>
<proteinExistence type="predicted"/>
<sequence length="190" mass="21016">MFPGDYVEYLAGDKAIEQEDDQPHIVPTYTTDTLNSLDPSSLPPFRLRLKMGTPIMLLRNIAPRDDLCNGSRLIVKRCATRVIEATILTGDKAGNTVFIPRITLSPSSTKLGIPMSRRQFPIRLAFGMTINKSQGQSVKYLGIDLQIPVFSHAQLYVALSKCTSSANISIIFPPEAANYTTNIVYIEVLL</sequence>
<dbReference type="InterPro" id="IPR027417">
    <property type="entry name" value="P-loop_NTPase"/>
</dbReference>
<name>A0A2G5CDH2_AQUCA</name>
<feature type="domain" description="DNA helicase Pif1-like 2B" evidence="1">
    <location>
        <begin position="34"/>
        <end position="75"/>
    </location>
</feature>
<reference evidence="2 3" key="1">
    <citation type="submission" date="2017-09" db="EMBL/GenBank/DDBJ databases">
        <title>WGS assembly of Aquilegia coerulea Goldsmith.</title>
        <authorList>
            <person name="Hodges S."/>
            <person name="Kramer E."/>
            <person name="Nordborg M."/>
            <person name="Tomkins J."/>
            <person name="Borevitz J."/>
            <person name="Derieg N."/>
            <person name="Yan J."/>
            <person name="Mihaltcheva S."/>
            <person name="Hayes R.D."/>
            <person name="Rokhsar D."/>
        </authorList>
    </citation>
    <scope>NUCLEOTIDE SEQUENCE [LARGE SCALE GENOMIC DNA]</scope>
    <source>
        <strain evidence="3">cv. Goldsmith</strain>
    </source>
</reference>
<dbReference type="EMBL" id="KZ305078">
    <property type="protein sequence ID" value="PIA29310.1"/>
    <property type="molecule type" value="Genomic_DNA"/>
</dbReference>
<accession>A0A2G5CDH2</accession>
<dbReference type="GO" id="GO:0005657">
    <property type="term" value="C:replication fork"/>
    <property type="evidence" value="ECO:0007669"/>
    <property type="project" value="TreeGrafter"/>
</dbReference>
<dbReference type="PANTHER" id="PTHR23274:SF48">
    <property type="entry name" value="ATP-DEPENDENT DNA HELICASE"/>
    <property type="match status" value="1"/>
</dbReference>
<organism evidence="2 3">
    <name type="scientific">Aquilegia coerulea</name>
    <name type="common">Rocky mountain columbine</name>
    <dbReference type="NCBI Taxonomy" id="218851"/>
    <lineage>
        <taxon>Eukaryota</taxon>
        <taxon>Viridiplantae</taxon>
        <taxon>Streptophyta</taxon>
        <taxon>Embryophyta</taxon>
        <taxon>Tracheophyta</taxon>
        <taxon>Spermatophyta</taxon>
        <taxon>Magnoliopsida</taxon>
        <taxon>Ranunculales</taxon>
        <taxon>Ranunculaceae</taxon>
        <taxon>Thalictroideae</taxon>
        <taxon>Aquilegia</taxon>
    </lineage>
</organism>
<evidence type="ECO:0000259" key="1">
    <source>
        <dbReference type="Pfam" id="PF21530"/>
    </source>
</evidence>
<gene>
    <name evidence="2" type="ORF">AQUCO_06100079v1</name>
</gene>
<protein>
    <recommendedName>
        <fullName evidence="1">DNA helicase Pif1-like 2B domain-containing protein</fullName>
    </recommendedName>
</protein>
<dbReference type="PANTHER" id="PTHR23274">
    <property type="entry name" value="DNA HELICASE-RELATED"/>
    <property type="match status" value="1"/>
</dbReference>
<dbReference type="SUPFAM" id="SSF52540">
    <property type="entry name" value="P-loop containing nucleoside triphosphate hydrolases"/>
    <property type="match status" value="1"/>
</dbReference>
<evidence type="ECO:0000313" key="3">
    <source>
        <dbReference type="Proteomes" id="UP000230069"/>
    </source>
</evidence>
<dbReference type="InterPro" id="IPR049163">
    <property type="entry name" value="Pif1-like_2B_dom"/>
</dbReference>
<dbReference type="InParanoid" id="A0A2G5CDH2"/>